<sequence length="969" mass="109568">MDSDDEKNELTKEYSLVAGPVNSKGRPVKVIPKDQSKIHYGLKRAVEKQESGRKTTTTEVALPKSQLSHLPGETTNELKQSNPSERKSALLKSLSSKKLLALHSQSVSSYLAKDQTSCISTLSLLARINPTAPEVYSTLGLALAESSLKQSYDAYTIAASLTQKDWTAWLKCASLAYDIYLKTFNDQWLENCKDDYKEALKWGATEQHYLSYSDLPGGNYNPNAVDLALAVGCKWWNGRRSRGYVESNVSELFLVNSEDLITLGSRCENVLGSRGGVKEGVEGLKRGLWRNQGLWNEEDYKKYRIFNNGFTREGETSVLLKSWEGKIKGYFFSTRNGQTGYYLDVLKRQIVKPQPQNFDKERKQILSTSSSDRIANLKQLNDSEKKHQTSLKKYYTLLLSDVENLEPSGTVFSSVTTTESFVLALLRSSRYYWVNDVITSLKTHLRMRVEEIQLRRELNKGEVEGNVTQKKMYDGAGGGGWLGVEGAREGGREFEDDRILGLEGEDHPEYNQELINACQNGSVSKILNIINCIITGGQSRTLGVATKKIIEGLNNSEDPRRDEVCMLCCMYLGSLEYNKKFINNVYESVQPSGVYGLIVKCYALMEEGEFETAEGMLKPWIDNIEYELELHAGATSTAKEWSTFLEASCIAGSLNTKTIKHSEIIVTTYVDILKQGGPSMNLKRVNFVKRFFLAGLDGVWEDSDRKITFKKDDFYEGQDYLYPSLRLFLDYVGVEGEQEWATLLKKISPKYPTISPPNIKTPPQIRYDVKDRDKWEDLALRMYVEACSELNIDREICEEVVEAVLNKFHSLPIEITRHQQFGNSAFSSSKRLKITPPSREEQKIAGKWTIQDCLRFLKQTTYKQRMDVGPLIAVARNLVVLNRSSNIRSLTLNLNFLKGPNSEILHLPNPTFGDISAVFCLMCCLKDAGEEYDDIKNVLESCIDRVGEEGGGVKGWMREEEEGWEMDNC</sequence>
<evidence type="ECO:0000313" key="2">
    <source>
        <dbReference type="EMBL" id="GMI14654.1"/>
    </source>
</evidence>
<feature type="compositionally biased region" description="Basic and acidic residues" evidence="1">
    <location>
        <begin position="44"/>
        <end position="53"/>
    </location>
</feature>
<gene>
    <name evidence="2" type="ORF">TrLO_g7178</name>
</gene>
<evidence type="ECO:0000256" key="1">
    <source>
        <dbReference type="SAM" id="MobiDB-lite"/>
    </source>
</evidence>
<accession>A0A9W7FM99</accession>
<dbReference type="OrthoDB" id="10456833at2759"/>
<feature type="compositionally biased region" description="Polar residues" evidence="1">
    <location>
        <begin position="54"/>
        <end position="83"/>
    </location>
</feature>
<evidence type="ECO:0000313" key="3">
    <source>
        <dbReference type="Proteomes" id="UP001165122"/>
    </source>
</evidence>
<dbReference type="Proteomes" id="UP001165122">
    <property type="component" value="Unassembled WGS sequence"/>
</dbReference>
<proteinExistence type="predicted"/>
<organism evidence="2 3">
    <name type="scientific">Triparma laevis f. longispina</name>
    <dbReference type="NCBI Taxonomy" id="1714387"/>
    <lineage>
        <taxon>Eukaryota</taxon>
        <taxon>Sar</taxon>
        <taxon>Stramenopiles</taxon>
        <taxon>Ochrophyta</taxon>
        <taxon>Bolidophyceae</taxon>
        <taxon>Parmales</taxon>
        <taxon>Triparmaceae</taxon>
        <taxon>Triparma</taxon>
    </lineage>
</organism>
<dbReference type="EMBL" id="BRXW01000216">
    <property type="protein sequence ID" value="GMI14654.1"/>
    <property type="molecule type" value="Genomic_DNA"/>
</dbReference>
<keyword evidence="3" id="KW-1185">Reference proteome</keyword>
<feature type="region of interest" description="Disordered" evidence="1">
    <location>
        <begin position="1"/>
        <end position="28"/>
    </location>
</feature>
<comment type="caution">
    <text evidence="2">The sequence shown here is derived from an EMBL/GenBank/DDBJ whole genome shotgun (WGS) entry which is preliminary data.</text>
</comment>
<feature type="region of interest" description="Disordered" evidence="1">
    <location>
        <begin position="41"/>
        <end position="87"/>
    </location>
</feature>
<reference evidence="3" key="1">
    <citation type="journal article" date="2023" name="Commun. Biol.">
        <title>Genome analysis of Parmales, the sister group of diatoms, reveals the evolutionary specialization of diatoms from phago-mixotrophs to photoautotrophs.</title>
        <authorList>
            <person name="Ban H."/>
            <person name="Sato S."/>
            <person name="Yoshikawa S."/>
            <person name="Yamada K."/>
            <person name="Nakamura Y."/>
            <person name="Ichinomiya M."/>
            <person name="Sato N."/>
            <person name="Blanc-Mathieu R."/>
            <person name="Endo H."/>
            <person name="Kuwata A."/>
            <person name="Ogata H."/>
        </authorList>
    </citation>
    <scope>NUCLEOTIDE SEQUENCE [LARGE SCALE GENOMIC DNA]</scope>
    <source>
        <strain evidence="3">NIES 3700</strain>
    </source>
</reference>
<name>A0A9W7FM99_9STRA</name>
<dbReference type="AlphaFoldDB" id="A0A9W7FM99"/>
<protein>
    <submittedName>
        <fullName evidence="2">Uncharacterized protein</fullName>
    </submittedName>
</protein>